<name>A0A0S4JM36_BODSA</name>
<proteinExistence type="predicted"/>
<dbReference type="AlphaFoldDB" id="A0A0S4JM36"/>
<dbReference type="OrthoDB" id="412600at2759"/>
<gene>
    <name evidence="1" type="ORF">BSAL_38385</name>
</gene>
<dbReference type="Proteomes" id="UP000051952">
    <property type="component" value="Unassembled WGS sequence"/>
</dbReference>
<reference evidence="2" key="1">
    <citation type="submission" date="2015-09" db="EMBL/GenBank/DDBJ databases">
        <authorList>
            <consortium name="Pathogen Informatics"/>
        </authorList>
    </citation>
    <scope>NUCLEOTIDE SEQUENCE [LARGE SCALE GENOMIC DNA]</scope>
    <source>
        <strain evidence="2">Lake Konstanz</strain>
    </source>
</reference>
<dbReference type="EMBL" id="CYKH01002065">
    <property type="protein sequence ID" value="CUG92595.1"/>
    <property type="molecule type" value="Genomic_DNA"/>
</dbReference>
<keyword evidence="2" id="KW-1185">Reference proteome</keyword>
<organism evidence="1 2">
    <name type="scientific">Bodo saltans</name>
    <name type="common">Flagellated protozoan</name>
    <dbReference type="NCBI Taxonomy" id="75058"/>
    <lineage>
        <taxon>Eukaryota</taxon>
        <taxon>Discoba</taxon>
        <taxon>Euglenozoa</taxon>
        <taxon>Kinetoplastea</taxon>
        <taxon>Metakinetoplastina</taxon>
        <taxon>Eubodonida</taxon>
        <taxon>Bodonidae</taxon>
        <taxon>Bodo</taxon>
    </lineage>
</organism>
<evidence type="ECO:0000313" key="1">
    <source>
        <dbReference type="EMBL" id="CUG92595.1"/>
    </source>
</evidence>
<sequence length="498" mass="54923">MFANEYFDPDMKRFISVEDMWDRNLKNVLRCAADVKRRLDDLKELQEAVRQTLSVLSIREQNSIKCIQDATETVIAQLRRRELEVIGQVSHDTLSQREKLDQIYARIEEHSSTLRREVQIMMNTGIAASQENPADDDGSSTTGRTTSIKQRFAALTACEKTLSDSCFYSIPDAFSCQVITKPLTIDHFINATKVKCVSLIPSTLTIVAKENKFYCPLPSATSYIAGGAAASTRDHHHSGGASVISSHTPAGASSLVGEATLRGNTGGLPLGILHYLATQGGRTAFKSVIEEDLVRVSCSIPIQVGSISNLLYDRNVVCGVIVSIFSPRSASHCQRCSKLLRGREGILHPMPRRTSKKKRIVFDFSDRRRIRLEAYILQHGHKEEHAALRNWAIEGSNDGVDWLTLDRQYESRLLGQKPFNEASFVVSSLAFSRRGLQAIASVAVNSEGKGGHLAPNAEEDIPAFRYLSLVSCGPNAAGDPLHHIELGRIEFFGTVVVG</sequence>
<dbReference type="OMA" id="WVECTAY"/>
<evidence type="ECO:0000313" key="2">
    <source>
        <dbReference type="Proteomes" id="UP000051952"/>
    </source>
</evidence>
<accession>A0A0S4JM36</accession>
<evidence type="ECO:0008006" key="3">
    <source>
        <dbReference type="Google" id="ProtNLM"/>
    </source>
</evidence>
<protein>
    <recommendedName>
        <fullName evidence="3">F5/8 type C domain-containing protein</fullName>
    </recommendedName>
</protein>